<dbReference type="AlphaFoldDB" id="A0A067SKU4"/>
<gene>
    <name evidence="2" type="ORF">GALMADRAFT_229528</name>
</gene>
<sequence length="152" mass="16959">MNLDSPFTTTPRASTSKNALLNPPGKENRKPKKVKKQTKGVNGEMWRDDEQRAKRAAEKRRGRKRIADYLEAYPLNTSDLSKCGLCGTVLKSKSLGQLLQHEGSGMCKKTAQKKLAKSIEAEATALVLTMQHQPTDRSIRYQPGLINYNTSI</sequence>
<feature type="compositionally biased region" description="Polar residues" evidence="1">
    <location>
        <begin position="1"/>
        <end position="19"/>
    </location>
</feature>
<reference evidence="3" key="1">
    <citation type="journal article" date="2014" name="Proc. Natl. Acad. Sci. U.S.A.">
        <title>Extensive sampling of basidiomycete genomes demonstrates inadequacy of the white-rot/brown-rot paradigm for wood decay fungi.</title>
        <authorList>
            <person name="Riley R."/>
            <person name="Salamov A.A."/>
            <person name="Brown D.W."/>
            <person name="Nagy L.G."/>
            <person name="Floudas D."/>
            <person name="Held B.W."/>
            <person name="Levasseur A."/>
            <person name="Lombard V."/>
            <person name="Morin E."/>
            <person name="Otillar R."/>
            <person name="Lindquist E.A."/>
            <person name="Sun H."/>
            <person name="LaButti K.M."/>
            <person name="Schmutz J."/>
            <person name="Jabbour D."/>
            <person name="Luo H."/>
            <person name="Baker S.E."/>
            <person name="Pisabarro A.G."/>
            <person name="Walton J.D."/>
            <person name="Blanchette R.A."/>
            <person name="Henrissat B."/>
            <person name="Martin F."/>
            <person name="Cullen D."/>
            <person name="Hibbett D.S."/>
            <person name="Grigoriev I.V."/>
        </authorList>
    </citation>
    <scope>NUCLEOTIDE SEQUENCE [LARGE SCALE GENOMIC DNA]</scope>
    <source>
        <strain evidence="3">CBS 339.88</strain>
    </source>
</reference>
<evidence type="ECO:0000256" key="1">
    <source>
        <dbReference type="SAM" id="MobiDB-lite"/>
    </source>
</evidence>
<feature type="compositionally biased region" description="Basic residues" evidence="1">
    <location>
        <begin position="29"/>
        <end position="38"/>
    </location>
</feature>
<keyword evidence="3" id="KW-1185">Reference proteome</keyword>
<accession>A0A067SKU4</accession>
<feature type="compositionally biased region" description="Basic and acidic residues" evidence="1">
    <location>
        <begin position="45"/>
        <end position="56"/>
    </location>
</feature>
<protein>
    <submittedName>
        <fullName evidence="2">Uncharacterized protein</fullName>
    </submittedName>
</protein>
<feature type="region of interest" description="Disordered" evidence="1">
    <location>
        <begin position="1"/>
        <end position="61"/>
    </location>
</feature>
<proteinExistence type="predicted"/>
<dbReference type="EMBL" id="KL142392">
    <property type="protein sequence ID" value="KDR71560.1"/>
    <property type="molecule type" value="Genomic_DNA"/>
</dbReference>
<evidence type="ECO:0000313" key="3">
    <source>
        <dbReference type="Proteomes" id="UP000027222"/>
    </source>
</evidence>
<evidence type="ECO:0000313" key="2">
    <source>
        <dbReference type="EMBL" id="KDR71560.1"/>
    </source>
</evidence>
<name>A0A067SKU4_GALM3</name>
<dbReference type="Proteomes" id="UP000027222">
    <property type="component" value="Unassembled WGS sequence"/>
</dbReference>
<dbReference type="HOGENOM" id="CLU_1722497_0_0_1"/>
<organism evidence="2 3">
    <name type="scientific">Galerina marginata (strain CBS 339.88)</name>
    <dbReference type="NCBI Taxonomy" id="685588"/>
    <lineage>
        <taxon>Eukaryota</taxon>
        <taxon>Fungi</taxon>
        <taxon>Dikarya</taxon>
        <taxon>Basidiomycota</taxon>
        <taxon>Agaricomycotina</taxon>
        <taxon>Agaricomycetes</taxon>
        <taxon>Agaricomycetidae</taxon>
        <taxon>Agaricales</taxon>
        <taxon>Agaricineae</taxon>
        <taxon>Strophariaceae</taxon>
        <taxon>Galerina</taxon>
    </lineage>
</organism>